<reference evidence="2" key="1">
    <citation type="journal article" date="2018" name="Virology">
        <title>A giant virus infecting green algae encodes key fermentation genes.</title>
        <authorList>
            <person name="Schvarcz C.R."/>
            <person name="Steward G.F."/>
        </authorList>
    </citation>
    <scope>NUCLEOTIDE SEQUENCE [LARGE SCALE GENOMIC DNA]</scope>
</reference>
<keyword evidence="3" id="KW-1185">Reference proteome</keyword>
<gene>
    <name evidence="2" type="ORF">TetV_474</name>
</gene>
<feature type="compositionally biased region" description="Basic and acidic residues" evidence="1">
    <location>
        <begin position="60"/>
        <end position="69"/>
    </location>
</feature>
<evidence type="ECO:0000313" key="2">
    <source>
        <dbReference type="EMBL" id="AUF82556.1"/>
    </source>
</evidence>
<name>A0A2P0VNR7_9VIRU</name>
<organism evidence="2">
    <name type="scientific">Tetraselmis virus 1</name>
    <dbReference type="NCBI Taxonomy" id="2060617"/>
    <lineage>
        <taxon>Viruses</taxon>
        <taxon>Varidnaviria</taxon>
        <taxon>Bamfordvirae</taxon>
        <taxon>Nucleocytoviricota</taxon>
        <taxon>Megaviricetes</taxon>
        <taxon>Imitervirales</taxon>
        <taxon>Allomimiviridae</taxon>
        <taxon>Oceanusvirus</taxon>
        <taxon>Oceanusvirus kaneohense</taxon>
    </lineage>
</organism>
<proteinExistence type="predicted"/>
<dbReference type="EMBL" id="KY322437">
    <property type="protein sequence ID" value="AUF82556.1"/>
    <property type="molecule type" value="Genomic_DNA"/>
</dbReference>
<evidence type="ECO:0000313" key="3">
    <source>
        <dbReference type="Proteomes" id="UP000244773"/>
    </source>
</evidence>
<evidence type="ECO:0000256" key="1">
    <source>
        <dbReference type="SAM" id="MobiDB-lite"/>
    </source>
</evidence>
<sequence length="98" mass="11203">MTSVAEMFERINEKLYDLDARVRALERQSEDSRILEDIHSSISILADSVQEHVPSPPVENTKDKPKFPQKESAVPDSNGPPCEKHKTILTDPRFRVLF</sequence>
<accession>A0A2P0VNR7</accession>
<dbReference type="Proteomes" id="UP000244773">
    <property type="component" value="Segment"/>
</dbReference>
<feature type="region of interest" description="Disordered" evidence="1">
    <location>
        <begin position="49"/>
        <end position="86"/>
    </location>
</feature>
<protein>
    <submittedName>
        <fullName evidence="2">Uncharacterized protein</fullName>
    </submittedName>
</protein>